<proteinExistence type="predicted"/>
<evidence type="ECO:0000313" key="3">
    <source>
        <dbReference type="Proteomes" id="UP000594262"/>
    </source>
</evidence>
<organism evidence="2 3">
    <name type="scientific">Clytia hemisphaerica</name>
    <dbReference type="NCBI Taxonomy" id="252671"/>
    <lineage>
        <taxon>Eukaryota</taxon>
        <taxon>Metazoa</taxon>
        <taxon>Cnidaria</taxon>
        <taxon>Hydrozoa</taxon>
        <taxon>Hydroidolina</taxon>
        <taxon>Leptothecata</taxon>
        <taxon>Obeliida</taxon>
        <taxon>Clytiidae</taxon>
        <taxon>Clytia</taxon>
    </lineage>
</organism>
<evidence type="ECO:0000313" key="2">
    <source>
        <dbReference type="EnsemblMetazoa" id="CLYHEMP003397.3"/>
    </source>
</evidence>
<dbReference type="Proteomes" id="UP000594262">
    <property type="component" value="Unplaced"/>
</dbReference>
<dbReference type="EnsemblMetazoa" id="CLYHEMT003397.3">
    <property type="protein sequence ID" value="CLYHEMP003397.3"/>
    <property type="gene ID" value="CLYHEMG003397"/>
</dbReference>
<name>A0A7M5USB6_9CNID</name>
<dbReference type="OrthoDB" id="5985978at2759"/>
<protein>
    <recommendedName>
        <fullName evidence="1">CTHRC1 C-terminal domain-containing protein</fullName>
    </recommendedName>
</protein>
<sequence>NELLKKNWKECAWKNVNDGKDNGVIKSCTFKKESPSTYLKVVVSSDMRLFNCNNCCKRWFVTFDGHECAPVPIDGIVNIDIGAGNNRQNLHRPRVIRGHCKISKKQQVNVALNVGDCTIRPGGDAYTGWQSSTRIYIEEVDRPQS</sequence>
<reference evidence="2" key="1">
    <citation type="submission" date="2021-01" db="UniProtKB">
        <authorList>
            <consortium name="EnsemblMetazoa"/>
        </authorList>
    </citation>
    <scope>IDENTIFICATION</scope>
</reference>
<keyword evidence="3" id="KW-1185">Reference proteome</keyword>
<feature type="domain" description="CTHRC1 C-terminal" evidence="1">
    <location>
        <begin position="5"/>
        <end position="137"/>
    </location>
</feature>
<dbReference type="Pfam" id="PF25815">
    <property type="entry name" value="CTHRC1_C"/>
    <property type="match status" value="1"/>
</dbReference>
<accession>A0A7M5USB6</accession>
<evidence type="ECO:0000259" key="1">
    <source>
        <dbReference type="Pfam" id="PF25815"/>
    </source>
</evidence>
<dbReference type="AlphaFoldDB" id="A0A7M5USB6"/>
<dbReference type="InterPro" id="IPR057873">
    <property type="entry name" value="CTHRC1_C"/>
</dbReference>